<keyword evidence="1" id="KW-0229">DNA integration</keyword>
<dbReference type="Gene3D" id="3.40.50.1390">
    <property type="entry name" value="Resolvase, N-terminal catalytic domain"/>
    <property type="match status" value="1"/>
</dbReference>
<reference evidence="5 6" key="1">
    <citation type="journal article" date="2014" name="Nat. Commun.">
        <title>Klebsormidium flaccidum genome reveals primary factors for plant terrestrial adaptation.</title>
        <authorList>
            <person name="Hori K."/>
            <person name="Maruyama F."/>
            <person name="Fujisawa T."/>
            <person name="Togashi T."/>
            <person name="Yamamoto N."/>
            <person name="Seo M."/>
            <person name="Sato S."/>
            <person name="Yamada T."/>
            <person name="Mori H."/>
            <person name="Tajima N."/>
            <person name="Moriyama T."/>
            <person name="Ikeuchi M."/>
            <person name="Watanabe M."/>
            <person name="Wada H."/>
            <person name="Kobayashi K."/>
            <person name="Saito M."/>
            <person name="Masuda T."/>
            <person name="Sasaki-Sekimoto Y."/>
            <person name="Mashiguchi K."/>
            <person name="Awai K."/>
            <person name="Shimojima M."/>
            <person name="Masuda S."/>
            <person name="Iwai M."/>
            <person name="Nobusawa T."/>
            <person name="Narise T."/>
            <person name="Kondo S."/>
            <person name="Saito H."/>
            <person name="Sato R."/>
            <person name="Murakawa M."/>
            <person name="Ihara Y."/>
            <person name="Oshima-Yamada Y."/>
            <person name="Ohtaka K."/>
            <person name="Satoh M."/>
            <person name="Sonobe K."/>
            <person name="Ishii M."/>
            <person name="Ohtani R."/>
            <person name="Kanamori-Sato M."/>
            <person name="Honoki R."/>
            <person name="Miyazaki D."/>
            <person name="Mochizuki H."/>
            <person name="Umetsu J."/>
            <person name="Higashi K."/>
            <person name="Shibata D."/>
            <person name="Kamiya Y."/>
            <person name="Sato N."/>
            <person name="Nakamura Y."/>
            <person name="Tabata S."/>
            <person name="Ida S."/>
            <person name="Kurokawa K."/>
            <person name="Ohta H."/>
        </authorList>
    </citation>
    <scope>NUCLEOTIDE SEQUENCE [LARGE SCALE GENOMIC DNA]</scope>
    <source>
        <strain evidence="5 6">NIES-2285</strain>
    </source>
</reference>
<keyword evidence="2" id="KW-0238">DNA-binding</keyword>
<dbReference type="PROSITE" id="PS00397">
    <property type="entry name" value="RECOMBINASES_1"/>
    <property type="match status" value="1"/>
</dbReference>
<evidence type="ECO:0000313" key="5">
    <source>
        <dbReference type="EMBL" id="GAQ87932.1"/>
    </source>
</evidence>
<dbReference type="PANTHER" id="PTHR36172:SF1">
    <property type="entry name" value="RESOLVASE-RELATED"/>
    <property type="match status" value="1"/>
</dbReference>
<sequence>MGYVSLSSARHHFGVSGKTLYRWEASGKVTVKRSPGNRRLFLVDDPQPQYEPTRESVVYVRVSSSKQQDDMRRQEKYLLDQHPGSRVVRDIGSGLNFKRKGLLSLLERSEEGLLRRVVVASEDRLCRFGFDLLAWQFKRHGVELLVCDKADKSPEAELAEDVLAVIQVFGCRWNGKRSYNRAVSLMHETSVYNKMRLRNMITPAEVNQDNLWLLETPKDIRAGAVFEAAKNIKAAFTNKARGNIENFKMGYRSRKKEDSCGWTINVPKTALKVKGERCLQVYRDSCPWLFQTLGRIGPLSMDCKIQFDGMRYFLIVPYERHVVSPRREGVIALDPGVRTFQTAYSPDGHCYELGRSCCRRLEALCVHLDRLISLASVTPKTLRRTKWAMGLRIKKLRRRLQSLRDEMHYKAADYLTRTAHIILLPTFETKDMTRRTTRRLRSRTVRNLSLLSHYKFKQRLIAKAAVRGVKVLQVSEHYTSKTCGRCGSIHETLGGRRVFKCPRCGVVLDRDCNGARNVLLRAMREEPPSRGAMQDGATVDMPCLAWTNE</sequence>
<dbReference type="PANTHER" id="PTHR36172">
    <property type="match status" value="1"/>
</dbReference>
<dbReference type="InterPro" id="IPR006119">
    <property type="entry name" value="Resolv_N"/>
</dbReference>
<dbReference type="GO" id="GO:0015074">
    <property type="term" value="P:DNA integration"/>
    <property type="evidence" value="ECO:0007669"/>
    <property type="project" value="UniProtKB-KW"/>
</dbReference>
<evidence type="ECO:0000256" key="3">
    <source>
        <dbReference type="ARBA" id="ARBA00023172"/>
    </source>
</evidence>
<dbReference type="InterPro" id="IPR010095">
    <property type="entry name" value="Cas12f1-like_TNB"/>
</dbReference>
<dbReference type="NCBIfam" id="NF033518">
    <property type="entry name" value="transpos_IS607"/>
    <property type="match status" value="1"/>
</dbReference>
<keyword evidence="6" id="KW-1185">Reference proteome</keyword>
<dbReference type="Proteomes" id="UP000054558">
    <property type="component" value="Unassembled WGS sequence"/>
</dbReference>
<dbReference type="EMBL" id="DF237338">
    <property type="protein sequence ID" value="GAQ87932.1"/>
    <property type="molecule type" value="Genomic_DNA"/>
</dbReference>
<dbReference type="Pfam" id="PF07282">
    <property type="entry name" value="Cas12f1-like_TNB"/>
    <property type="match status" value="1"/>
</dbReference>
<evidence type="ECO:0000313" key="6">
    <source>
        <dbReference type="Proteomes" id="UP000054558"/>
    </source>
</evidence>
<dbReference type="InterPro" id="IPR036162">
    <property type="entry name" value="Resolvase-like_N_sf"/>
</dbReference>
<dbReference type="OrthoDB" id="5593787at2759"/>
<proteinExistence type="predicted"/>
<gene>
    <name evidence="5" type="ORF">KFL_003890030</name>
</gene>
<dbReference type="InterPro" id="IPR006118">
    <property type="entry name" value="Recombinase_CS"/>
</dbReference>
<evidence type="ECO:0000256" key="1">
    <source>
        <dbReference type="ARBA" id="ARBA00022908"/>
    </source>
</evidence>
<dbReference type="Gene3D" id="1.10.287.2170">
    <property type="match status" value="1"/>
</dbReference>
<organism evidence="5 6">
    <name type="scientific">Klebsormidium nitens</name>
    <name type="common">Green alga</name>
    <name type="synonym">Ulothrix nitens</name>
    <dbReference type="NCBI Taxonomy" id="105231"/>
    <lineage>
        <taxon>Eukaryota</taxon>
        <taxon>Viridiplantae</taxon>
        <taxon>Streptophyta</taxon>
        <taxon>Klebsormidiophyceae</taxon>
        <taxon>Klebsormidiales</taxon>
        <taxon>Klebsormidiaceae</taxon>
        <taxon>Klebsormidium</taxon>
    </lineage>
</organism>
<dbReference type="SMART" id="SM00857">
    <property type="entry name" value="Resolvase"/>
    <property type="match status" value="1"/>
</dbReference>
<dbReference type="InterPro" id="IPR048046">
    <property type="entry name" value="Transpos_IS607"/>
</dbReference>
<name>A0A1Y1IDA6_KLENI</name>
<evidence type="ECO:0000259" key="4">
    <source>
        <dbReference type="PROSITE" id="PS51736"/>
    </source>
</evidence>
<dbReference type="SUPFAM" id="SSF53041">
    <property type="entry name" value="Resolvase-like"/>
    <property type="match status" value="1"/>
</dbReference>
<dbReference type="GO" id="GO:0000150">
    <property type="term" value="F:DNA strand exchange activity"/>
    <property type="evidence" value="ECO:0007669"/>
    <property type="project" value="InterPro"/>
</dbReference>
<dbReference type="InterPro" id="IPR051491">
    <property type="entry name" value="Recombinase/Transposase-rel"/>
</dbReference>
<keyword evidence="3" id="KW-0233">DNA recombination</keyword>
<evidence type="ECO:0000256" key="2">
    <source>
        <dbReference type="ARBA" id="ARBA00023125"/>
    </source>
</evidence>
<dbReference type="PROSITE" id="PS51736">
    <property type="entry name" value="RECOMBINASES_3"/>
    <property type="match status" value="1"/>
</dbReference>
<dbReference type="AlphaFoldDB" id="A0A1Y1IDA6"/>
<dbReference type="GO" id="GO:0003677">
    <property type="term" value="F:DNA binding"/>
    <property type="evidence" value="ECO:0007669"/>
    <property type="project" value="UniProtKB-KW"/>
</dbReference>
<accession>A0A1Y1IDA6</accession>
<feature type="domain" description="Resolvase/invertase-type recombinase catalytic" evidence="4">
    <location>
        <begin position="55"/>
        <end position="193"/>
    </location>
</feature>
<dbReference type="NCBIfam" id="NF040570">
    <property type="entry name" value="guided_TnpB"/>
    <property type="match status" value="1"/>
</dbReference>
<protein>
    <recommendedName>
        <fullName evidence="4">Resolvase/invertase-type recombinase catalytic domain-containing protein</fullName>
    </recommendedName>
</protein>
<dbReference type="Pfam" id="PF00239">
    <property type="entry name" value="Resolvase"/>
    <property type="match status" value="1"/>
</dbReference>